<dbReference type="Gene3D" id="3.30.70.20">
    <property type="match status" value="1"/>
</dbReference>
<evidence type="ECO:0000313" key="2">
    <source>
        <dbReference type="EMBL" id="CUH91952.1"/>
    </source>
</evidence>
<keyword evidence="3" id="KW-1185">Reference proteome</keyword>
<feature type="domain" description="4Fe-4S ferredoxin-type" evidence="1">
    <location>
        <begin position="77"/>
        <end position="106"/>
    </location>
</feature>
<dbReference type="KEGG" id="hsd:SD1D_0399"/>
<reference evidence="3" key="1">
    <citation type="submission" date="2015-09" db="EMBL/GenBank/DDBJ databases">
        <authorList>
            <person name="Wibberg D."/>
        </authorList>
    </citation>
    <scope>NUCLEOTIDE SEQUENCE [LARGE SCALE GENOMIC DNA]</scope>
    <source>
        <strain evidence="3">SD1D</strain>
    </source>
</reference>
<dbReference type="InterPro" id="IPR004108">
    <property type="entry name" value="Fe_hydrogenase_lsu_C"/>
</dbReference>
<dbReference type="Gene3D" id="3.40.950.10">
    <property type="entry name" value="Fe-only Hydrogenase (Larger Subunit), Chain L, domain 3"/>
    <property type="match status" value="1"/>
</dbReference>
<dbReference type="InterPro" id="IPR009016">
    <property type="entry name" value="Fe_hydrogenase"/>
</dbReference>
<proteinExistence type="predicted"/>
<dbReference type="OrthoDB" id="9798098at2"/>
<evidence type="ECO:0000313" key="3">
    <source>
        <dbReference type="Proteomes" id="UP000196053"/>
    </source>
</evidence>
<dbReference type="SUPFAM" id="SSF53920">
    <property type="entry name" value="Fe-only hydrogenase"/>
    <property type="match status" value="1"/>
</dbReference>
<dbReference type="PANTHER" id="PTHR11615">
    <property type="entry name" value="NITRATE, FORMATE, IRON DEHYDROGENASE"/>
    <property type="match status" value="1"/>
</dbReference>
<organism evidence="2 3">
    <name type="scientific">Herbinix luporum</name>
    <dbReference type="NCBI Taxonomy" id="1679721"/>
    <lineage>
        <taxon>Bacteria</taxon>
        <taxon>Bacillati</taxon>
        <taxon>Bacillota</taxon>
        <taxon>Clostridia</taxon>
        <taxon>Lachnospirales</taxon>
        <taxon>Lachnospiraceae</taxon>
        <taxon>Herbinix</taxon>
    </lineage>
</organism>
<dbReference type="InterPro" id="IPR050340">
    <property type="entry name" value="Cytosolic_Fe-S_CAF"/>
</dbReference>
<name>A0A0K8J362_9FIRM</name>
<dbReference type="RefSeq" id="WP_058257374.1">
    <property type="nucleotide sequence ID" value="NZ_LN879430.1"/>
</dbReference>
<dbReference type="Pfam" id="PF02906">
    <property type="entry name" value="Fe_hyd_lg_C"/>
    <property type="match status" value="1"/>
</dbReference>
<gene>
    <name evidence="2" type="ORF">SD1D_0399</name>
</gene>
<dbReference type="EMBL" id="LN879430">
    <property type="protein sequence ID" value="CUH91952.1"/>
    <property type="molecule type" value="Genomic_DNA"/>
</dbReference>
<accession>A0A0K8J362</accession>
<protein>
    <recommendedName>
        <fullName evidence="1">4Fe-4S ferredoxin-type domain-containing protein</fullName>
    </recommendedName>
</protein>
<dbReference type="SUPFAM" id="SSF54862">
    <property type="entry name" value="4Fe-4S ferredoxins"/>
    <property type="match status" value="1"/>
</dbReference>
<sequence>MKRFDELYEELLKATIDNREEEYIENLDAFDAHQLDCLLNPKKHSLVWSTKSCECPKDDRHCVKVCPFHAIFPDESGQLQVDEAACAGCSYCIQECRAKRLTASKDAISVLRALRSHKGLSYALIAPAFLGQFKDVTPGKLRTAFKKIGFDGMLEVALFADILTLKEALEFDRNINTKEDFQLTSCCCPVWIAWIKNIYNDLIPHVPPSVSPMIASGRAVKTLYPDALTVFVGPCLAKKAEARDKDIAGAIDYVLTFQEVQDIFNIMEIDPAKMEESEKDHSSRAGRIYAHTGGVSEAVKLTLERINPNREITLQTQKADGVKACRDLIKDILAGKTTANFYEGMGCEGGCVGGPKALIPHKEGRKNVEEYGKAAAYPTPIDNPYVIELLKQLGFETIDSLLDESDIFTRNFLSNTKK</sequence>
<evidence type="ECO:0000259" key="1">
    <source>
        <dbReference type="PROSITE" id="PS51379"/>
    </source>
</evidence>
<dbReference type="InterPro" id="IPR017896">
    <property type="entry name" value="4Fe4S_Fe-S-bd"/>
</dbReference>
<dbReference type="Proteomes" id="UP000196053">
    <property type="component" value="Chromosome I"/>
</dbReference>
<dbReference type="PROSITE" id="PS51379">
    <property type="entry name" value="4FE4S_FER_2"/>
    <property type="match status" value="1"/>
</dbReference>
<dbReference type="AlphaFoldDB" id="A0A0K8J362"/>